<feature type="compositionally biased region" description="Low complexity" evidence="1">
    <location>
        <begin position="205"/>
        <end position="244"/>
    </location>
</feature>
<evidence type="ECO:0000313" key="3">
    <source>
        <dbReference type="Proteomes" id="UP001470230"/>
    </source>
</evidence>
<name>A0ABR2JLW3_9EUKA</name>
<keyword evidence="3" id="KW-1185">Reference proteome</keyword>
<proteinExistence type="predicted"/>
<evidence type="ECO:0000256" key="1">
    <source>
        <dbReference type="SAM" id="MobiDB-lite"/>
    </source>
</evidence>
<feature type="compositionally biased region" description="Basic and acidic residues" evidence="1">
    <location>
        <begin position="138"/>
        <end position="150"/>
    </location>
</feature>
<reference evidence="2 3" key="1">
    <citation type="submission" date="2024-04" db="EMBL/GenBank/DDBJ databases">
        <title>Tritrichomonas musculus Genome.</title>
        <authorList>
            <person name="Alves-Ferreira E."/>
            <person name="Grigg M."/>
            <person name="Lorenzi H."/>
            <person name="Galac M."/>
        </authorList>
    </citation>
    <scope>NUCLEOTIDE SEQUENCE [LARGE SCALE GENOMIC DNA]</scope>
    <source>
        <strain evidence="2 3">EAF2021</strain>
    </source>
</reference>
<feature type="region of interest" description="Disordered" evidence="1">
    <location>
        <begin position="1"/>
        <end position="28"/>
    </location>
</feature>
<dbReference type="EMBL" id="JAPFFF010000011">
    <property type="protein sequence ID" value="KAK8878486.1"/>
    <property type="molecule type" value="Genomic_DNA"/>
</dbReference>
<evidence type="ECO:0000313" key="2">
    <source>
        <dbReference type="EMBL" id="KAK8878486.1"/>
    </source>
</evidence>
<feature type="compositionally biased region" description="Basic and acidic residues" evidence="1">
    <location>
        <begin position="90"/>
        <end position="117"/>
    </location>
</feature>
<feature type="region of interest" description="Disordered" evidence="1">
    <location>
        <begin position="60"/>
        <end position="178"/>
    </location>
</feature>
<dbReference type="Gene3D" id="3.20.90.10">
    <property type="entry name" value="Tubby Protein, Chain A"/>
    <property type="match status" value="1"/>
</dbReference>
<evidence type="ECO:0008006" key="4">
    <source>
        <dbReference type="Google" id="ProtNLM"/>
    </source>
</evidence>
<organism evidence="2 3">
    <name type="scientific">Tritrichomonas musculus</name>
    <dbReference type="NCBI Taxonomy" id="1915356"/>
    <lineage>
        <taxon>Eukaryota</taxon>
        <taxon>Metamonada</taxon>
        <taxon>Parabasalia</taxon>
        <taxon>Tritrichomonadida</taxon>
        <taxon>Tritrichomonadidae</taxon>
        <taxon>Tritrichomonas</taxon>
    </lineage>
</organism>
<dbReference type="Proteomes" id="UP001470230">
    <property type="component" value="Unassembled WGS sequence"/>
</dbReference>
<feature type="compositionally biased region" description="Basic residues" evidence="1">
    <location>
        <begin position="1"/>
        <end position="11"/>
    </location>
</feature>
<protein>
    <recommendedName>
        <fullName evidence="4">Tubby C-terminal domain-containing protein</fullName>
    </recommendedName>
</protein>
<dbReference type="InterPro" id="IPR025659">
    <property type="entry name" value="Tubby-like_C"/>
</dbReference>
<sequence>MRGKLPRRPFRPGRGGLRGGFANQPRNIHMPINFSDSYSDYESSVDDIQVINVKNISTGSKPLLLSDSEEDSSSYSPIHSTTNIKKKANIAKETDWNSKKTPPDISRKRIIKEDHLRGQSKPFGISSSSSYYNSDSIEENKVQFDQEKNVAKSSTYNEDENTNNFNRTRQHHYQNKNISQNENTFDLNQETNSVIHSNIVNATDNNNSKTINNTSSIENNSKSDNNLVSNDNNNNFSQNLNTQNDQQLPNPIENIDSNNFQNFTVVRKGKKFSKMSFQLLENNSQFFKSTSKKDGKKTIQLIFKENLIEENISSLPIYVGYVRSRKKKRFYTLYTTDKKNERDDREGELLSICFHNNNDLQESSNSQSSGDIAKNPLTVIISKYGKPNYAITQRLSLESFAETEKIDESKYIKLISTEITSEVENESGSAFYIKSSKNCALIEPNSNKYVFIFLKSTYEIFNMKVRPPLTPLQGFGLAISLIKHSK</sequence>
<accession>A0ABR2JLW3</accession>
<feature type="compositionally biased region" description="Polar residues" evidence="1">
    <location>
        <begin position="151"/>
        <end position="167"/>
    </location>
</feature>
<comment type="caution">
    <text evidence="2">The sequence shown here is derived from an EMBL/GenBank/DDBJ whole genome shotgun (WGS) entry which is preliminary data.</text>
</comment>
<feature type="region of interest" description="Disordered" evidence="1">
    <location>
        <begin position="201"/>
        <end position="244"/>
    </location>
</feature>
<feature type="compositionally biased region" description="Low complexity" evidence="1">
    <location>
        <begin position="125"/>
        <end position="135"/>
    </location>
</feature>
<gene>
    <name evidence="2" type="ORF">M9Y10_005261</name>
</gene>